<proteinExistence type="predicted"/>
<accession>A0A7C8BPG9</accession>
<organism evidence="1 2">
    <name type="scientific">Pseudoclavibacter caeni</name>
    <dbReference type="NCBI Taxonomy" id="908846"/>
    <lineage>
        <taxon>Bacteria</taxon>
        <taxon>Bacillati</taxon>
        <taxon>Actinomycetota</taxon>
        <taxon>Actinomycetes</taxon>
        <taxon>Micrococcales</taxon>
        <taxon>Microbacteriaceae</taxon>
        <taxon>Pseudoclavibacter</taxon>
    </lineage>
</organism>
<sequence>MREHHRPVLFGEGQFERLVGAPDPAVTHRIAHETARTLLSRARGEADENVLKRLTHYTDEHGLETIAELWAASASDTLPGVLWRVWVLRALVMSRTMEMTALYDLGVRRLPTADPIVTGLGVPAGVLEVQDFTERVLRGVFSGDMHLALMRAAAFCMVVASGCLEHADAVDATYPEVARRLAEQAGRLTDMARVLRRGAALWQRDALE</sequence>
<dbReference type="RefSeq" id="WP_158035224.1">
    <property type="nucleotide sequence ID" value="NZ_BAAAZV010000007.1"/>
</dbReference>
<keyword evidence="1" id="KW-0240">DNA-directed RNA polymerase</keyword>
<dbReference type="EMBL" id="WBKA01000001">
    <property type="protein sequence ID" value="KAB1633445.1"/>
    <property type="molecule type" value="Genomic_DNA"/>
</dbReference>
<dbReference type="Proteomes" id="UP000481339">
    <property type="component" value="Unassembled WGS sequence"/>
</dbReference>
<evidence type="ECO:0000313" key="2">
    <source>
        <dbReference type="Proteomes" id="UP000481339"/>
    </source>
</evidence>
<protein>
    <submittedName>
        <fullName evidence="1">DNA-directed RNA polymerase subunit beta</fullName>
    </submittedName>
</protein>
<dbReference type="AlphaFoldDB" id="A0A7C8BPG9"/>
<keyword evidence="2" id="KW-1185">Reference proteome</keyword>
<dbReference type="OrthoDB" id="5188280at2"/>
<name>A0A7C8BPG9_9MICO</name>
<reference evidence="1 2" key="1">
    <citation type="submission" date="2019-09" db="EMBL/GenBank/DDBJ databases">
        <title>Phylogeny of genus Pseudoclavibacter and closely related genus.</title>
        <authorList>
            <person name="Li Y."/>
        </authorList>
    </citation>
    <scope>NUCLEOTIDE SEQUENCE [LARGE SCALE GENOMIC DNA]</scope>
    <source>
        <strain evidence="1 2">JCM 16921</strain>
    </source>
</reference>
<evidence type="ECO:0000313" key="1">
    <source>
        <dbReference type="EMBL" id="KAB1633445.1"/>
    </source>
</evidence>
<dbReference type="GO" id="GO:0000428">
    <property type="term" value="C:DNA-directed RNA polymerase complex"/>
    <property type="evidence" value="ECO:0007669"/>
    <property type="project" value="UniProtKB-KW"/>
</dbReference>
<gene>
    <name evidence="1" type="ORF">F8O02_00420</name>
</gene>
<comment type="caution">
    <text evidence="1">The sequence shown here is derived from an EMBL/GenBank/DDBJ whole genome shotgun (WGS) entry which is preliminary data.</text>
</comment>
<keyword evidence="1" id="KW-0804">Transcription</keyword>